<dbReference type="SUPFAM" id="SSF90209">
    <property type="entry name" value="Ran binding protein zinc finger-like"/>
    <property type="match status" value="1"/>
</dbReference>
<evidence type="ECO:0000256" key="1">
    <source>
        <dbReference type="ARBA" id="ARBA00022723"/>
    </source>
</evidence>
<evidence type="ECO:0000259" key="8">
    <source>
        <dbReference type="PROSITE" id="PS50199"/>
    </source>
</evidence>
<dbReference type="InParanoid" id="A7SCG6"/>
<evidence type="ECO:0000259" key="9">
    <source>
        <dbReference type="PROSITE" id="PS51140"/>
    </source>
</evidence>
<dbReference type="PANTHER" id="PTHR46253:SF1">
    <property type="entry name" value="TAB2"/>
    <property type="match status" value="1"/>
</dbReference>
<dbReference type="GO" id="GO:0043130">
    <property type="term" value="F:ubiquitin binding"/>
    <property type="evidence" value="ECO:0007669"/>
    <property type="project" value="InterPro"/>
</dbReference>
<keyword evidence="4 6" id="KW-0175">Coiled coil</keyword>
<keyword evidence="3" id="KW-0862">Zinc</keyword>
<dbReference type="PROSITE" id="PS01358">
    <property type="entry name" value="ZF_RANBP2_1"/>
    <property type="match status" value="1"/>
</dbReference>
<dbReference type="PROSITE" id="PS50199">
    <property type="entry name" value="ZF_RANBP2_2"/>
    <property type="match status" value="1"/>
</dbReference>
<keyword evidence="1" id="KW-0479">Metal-binding</keyword>
<organism evidence="10 11">
    <name type="scientific">Nematostella vectensis</name>
    <name type="common">Starlet sea anemone</name>
    <dbReference type="NCBI Taxonomy" id="45351"/>
    <lineage>
        <taxon>Eukaryota</taxon>
        <taxon>Metazoa</taxon>
        <taxon>Cnidaria</taxon>
        <taxon>Anthozoa</taxon>
        <taxon>Hexacorallia</taxon>
        <taxon>Actiniaria</taxon>
        <taxon>Edwardsiidae</taxon>
        <taxon>Nematostella</taxon>
    </lineage>
</organism>
<dbReference type="Proteomes" id="UP000001593">
    <property type="component" value="Unassembled WGS sequence"/>
</dbReference>
<dbReference type="InterPro" id="IPR001876">
    <property type="entry name" value="Znf_RanBP2"/>
</dbReference>
<dbReference type="CDD" id="cd14279">
    <property type="entry name" value="CUE"/>
    <property type="match status" value="1"/>
</dbReference>
<dbReference type="PROSITE" id="PS51140">
    <property type="entry name" value="CUE"/>
    <property type="match status" value="1"/>
</dbReference>
<evidence type="ECO:0000256" key="6">
    <source>
        <dbReference type="SAM" id="Coils"/>
    </source>
</evidence>
<keyword evidence="11" id="KW-1185">Reference proteome</keyword>
<dbReference type="Gene3D" id="1.10.8.10">
    <property type="entry name" value="DNA helicase RuvA subunit, C-terminal domain"/>
    <property type="match status" value="1"/>
</dbReference>
<evidence type="ECO:0000313" key="10">
    <source>
        <dbReference type="EMBL" id="EDO38574.1"/>
    </source>
</evidence>
<gene>
    <name evidence="10" type="ORF">NEMVEDRAFT_v1g233007</name>
</gene>
<evidence type="ECO:0000313" key="11">
    <source>
        <dbReference type="Proteomes" id="UP000001593"/>
    </source>
</evidence>
<proteinExistence type="predicted"/>
<evidence type="ECO:0000256" key="5">
    <source>
        <dbReference type="PROSITE-ProRule" id="PRU00322"/>
    </source>
</evidence>
<accession>A7SCG6</accession>
<dbReference type="HOGENOM" id="CLU_685695_0_0_1"/>
<dbReference type="Pfam" id="PF02845">
    <property type="entry name" value="CUE"/>
    <property type="match status" value="1"/>
</dbReference>
<dbReference type="SMART" id="SM00547">
    <property type="entry name" value="ZnF_RBZ"/>
    <property type="match status" value="1"/>
</dbReference>
<feature type="compositionally biased region" description="Low complexity" evidence="7">
    <location>
        <begin position="75"/>
        <end position="95"/>
    </location>
</feature>
<evidence type="ECO:0000256" key="4">
    <source>
        <dbReference type="ARBA" id="ARBA00023054"/>
    </source>
</evidence>
<dbReference type="OrthoDB" id="6367910at2759"/>
<feature type="domain" description="CUE" evidence="9">
    <location>
        <begin position="13"/>
        <end position="56"/>
    </location>
</feature>
<feature type="domain" description="RanBP2-type" evidence="8">
    <location>
        <begin position="374"/>
        <end position="402"/>
    </location>
</feature>
<dbReference type="STRING" id="45351.A7SCG6"/>
<evidence type="ECO:0000256" key="7">
    <source>
        <dbReference type="SAM" id="MobiDB-lite"/>
    </source>
</evidence>
<dbReference type="InterPro" id="IPR003892">
    <property type="entry name" value="CUE"/>
</dbReference>
<name>A7SCG6_NEMVE</name>
<dbReference type="KEGG" id="nve:5510151"/>
<feature type="region of interest" description="Disordered" evidence="7">
    <location>
        <begin position="70"/>
        <end position="95"/>
    </location>
</feature>
<protein>
    <submittedName>
        <fullName evidence="10">Uncharacterized protein</fullName>
    </submittedName>
</protein>
<dbReference type="PANTHER" id="PTHR46253">
    <property type="entry name" value="TGF-BETA-ACTIVATED KINASE 1 AND MAP3K7-BINDING PROTEIN TAB"/>
    <property type="match status" value="1"/>
</dbReference>
<dbReference type="AlphaFoldDB" id="A7SCG6"/>
<dbReference type="OMA" id="TLNVECH"/>
<feature type="coiled-coil region" evidence="6">
    <location>
        <begin position="156"/>
        <end position="230"/>
    </location>
</feature>
<sequence>MSKVCTAKGEDSEKHDSVKALQSRFPELPLDVIAKFLSQHAGNLEKCIVILSQESDKYLYGEDVVADSPTPVPVQPSTSSAASRPNLSASSAPLEPLSITIPPSNITERAPGYGPLSVMPVTRPLTIAIPSSSCLSTVSEAEATNTRHQSIDAYSQKLIQHQQQRLERIKKELEHERENLFKLQVAVREKEEELFHKKYKVADNPTESNIAHLQEETEVLRSEVDQMASQIDKLNHGASPPLGIINPQQDVYQFPTPLPQSNHYHQGGPHQMRKSLSFPRDPGVLHYGSPHRQRPPYPVQQPPYPVNGMPGAMPMPPWIPPYNAHHGEEGVNPNQSPTRDPSLERQGWILIPPSDLPRSPSVSSVTSCPEPIQEEKPWQCKHCTLENHGALNVCEACDMPRD</sequence>
<dbReference type="EMBL" id="DS469623">
    <property type="protein sequence ID" value="EDO38574.1"/>
    <property type="molecule type" value="Genomic_DNA"/>
</dbReference>
<dbReference type="GO" id="GO:0008270">
    <property type="term" value="F:zinc ion binding"/>
    <property type="evidence" value="ECO:0007669"/>
    <property type="project" value="UniProtKB-KW"/>
</dbReference>
<evidence type="ECO:0000256" key="2">
    <source>
        <dbReference type="ARBA" id="ARBA00022771"/>
    </source>
</evidence>
<evidence type="ECO:0000256" key="3">
    <source>
        <dbReference type="ARBA" id="ARBA00022833"/>
    </source>
</evidence>
<keyword evidence="2 5" id="KW-0863">Zinc-finger</keyword>
<feature type="region of interest" description="Disordered" evidence="7">
    <location>
        <begin position="350"/>
        <end position="369"/>
    </location>
</feature>
<dbReference type="InterPro" id="IPR036443">
    <property type="entry name" value="Znf_RanBP2_sf"/>
</dbReference>
<reference evidence="10 11" key="1">
    <citation type="journal article" date="2007" name="Science">
        <title>Sea anemone genome reveals ancestral eumetazoan gene repertoire and genomic organization.</title>
        <authorList>
            <person name="Putnam N.H."/>
            <person name="Srivastava M."/>
            <person name="Hellsten U."/>
            <person name="Dirks B."/>
            <person name="Chapman J."/>
            <person name="Salamov A."/>
            <person name="Terry A."/>
            <person name="Shapiro H."/>
            <person name="Lindquist E."/>
            <person name="Kapitonov V.V."/>
            <person name="Jurka J."/>
            <person name="Genikhovich G."/>
            <person name="Grigoriev I.V."/>
            <person name="Lucas S.M."/>
            <person name="Steele R.E."/>
            <person name="Finnerty J.R."/>
            <person name="Technau U."/>
            <person name="Martindale M.Q."/>
            <person name="Rokhsar D.S."/>
        </authorList>
    </citation>
    <scope>NUCLEOTIDE SEQUENCE [LARGE SCALE GENOMIC DNA]</scope>
    <source>
        <strain evidence="11">CH2 X CH6</strain>
    </source>
</reference>